<dbReference type="Proteomes" id="UP000830326">
    <property type="component" value="Chromosome"/>
</dbReference>
<protein>
    <recommendedName>
        <fullName evidence="3">Lipoprotein</fullName>
    </recommendedName>
</protein>
<sequence>MEKITKYFKFFVLSGIILFTVGCTNSEETGNSAEKSEGEQNVRAVLEKIFTGPNEEQEEILQGSIEDLDKYAKRLSEYQETFKPYTTEKFFEGFVNTNGALKFLQMAHPNYELKVDEITLEERESNEGDYDFTVKVSYTNKESDESETMNVEGRAYTNEDGKLTSIRYMNFEEVRDALEERKVKQP</sequence>
<evidence type="ECO:0008006" key="3">
    <source>
        <dbReference type="Google" id="ProtNLM"/>
    </source>
</evidence>
<name>A0ABY4HHA2_9BACI</name>
<proteinExistence type="predicted"/>
<dbReference type="RefSeq" id="WP_245033882.1">
    <property type="nucleotide sequence ID" value="NZ_CP095075.1"/>
</dbReference>
<evidence type="ECO:0000313" key="2">
    <source>
        <dbReference type="Proteomes" id="UP000830326"/>
    </source>
</evidence>
<evidence type="ECO:0000313" key="1">
    <source>
        <dbReference type="EMBL" id="UOR12815.1"/>
    </source>
</evidence>
<dbReference type="PROSITE" id="PS51257">
    <property type="entry name" value="PROKAR_LIPOPROTEIN"/>
    <property type="match status" value="1"/>
</dbReference>
<accession>A0ABY4HHA2</accession>
<organism evidence="1 2">
    <name type="scientific">Halobacillus amylolyticus</name>
    <dbReference type="NCBI Taxonomy" id="2932259"/>
    <lineage>
        <taxon>Bacteria</taxon>
        <taxon>Bacillati</taxon>
        <taxon>Bacillota</taxon>
        <taxon>Bacilli</taxon>
        <taxon>Bacillales</taxon>
        <taxon>Bacillaceae</taxon>
        <taxon>Halobacillus</taxon>
    </lineage>
</organism>
<keyword evidence="2" id="KW-1185">Reference proteome</keyword>
<gene>
    <name evidence="1" type="ORF">MUO15_04680</name>
</gene>
<reference evidence="1" key="1">
    <citation type="submission" date="2022-04" db="EMBL/GenBank/DDBJ databases">
        <title>Halobacillus sp. isolated from saltern.</title>
        <authorList>
            <person name="Won M."/>
            <person name="Lee C.-M."/>
            <person name="Woen H.-Y."/>
            <person name="Kwon S.-W."/>
        </authorList>
    </citation>
    <scope>NUCLEOTIDE SEQUENCE</scope>
    <source>
        <strain evidence="1">SSHM10-5</strain>
    </source>
</reference>
<dbReference type="EMBL" id="CP095075">
    <property type="protein sequence ID" value="UOR12815.1"/>
    <property type="molecule type" value="Genomic_DNA"/>
</dbReference>